<keyword evidence="4" id="KW-1185">Reference proteome</keyword>
<accession>A0A699ZF76</accession>
<dbReference type="AlphaFoldDB" id="A0A699ZF76"/>
<feature type="non-terminal residue" evidence="3">
    <location>
        <position position="1"/>
    </location>
</feature>
<evidence type="ECO:0000313" key="3">
    <source>
        <dbReference type="EMBL" id="GFH17538.1"/>
    </source>
</evidence>
<keyword evidence="1" id="KW-0472">Membrane</keyword>
<dbReference type="InterPro" id="IPR041228">
    <property type="entry name" value="Dynein_C"/>
</dbReference>
<comment type="caution">
    <text evidence="3">The sequence shown here is derived from an EMBL/GenBank/DDBJ whole genome shotgun (WGS) entry which is preliminary data.</text>
</comment>
<dbReference type="GO" id="GO:0007018">
    <property type="term" value="P:microtubule-based movement"/>
    <property type="evidence" value="ECO:0007669"/>
    <property type="project" value="InterPro"/>
</dbReference>
<dbReference type="InterPro" id="IPR043160">
    <property type="entry name" value="Dynein_C_barrel"/>
</dbReference>
<organism evidence="3 4">
    <name type="scientific">Haematococcus lacustris</name>
    <name type="common">Green alga</name>
    <name type="synonym">Haematococcus pluvialis</name>
    <dbReference type="NCBI Taxonomy" id="44745"/>
    <lineage>
        <taxon>Eukaryota</taxon>
        <taxon>Viridiplantae</taxon>
        <taxon>Chlorophyta</taxon>
        <taxon>core chlorophytes</taxon>
        <taxon>Chlorophyceae</taxon>
        <taxon>CS clade</taxon>
        <taxon>Chlamydomonadales</taxon>
        <taxon>Haematococcaceae</taxon>
        <taxon>Haematococcus</taxon>
    </lineage>
</organism>
<dbReference type="InterPro" id="IPR026983">
    <property type="entry name" value="DHC"/>
</dbReference>
<reference evidence="3 4" key="1">
    <citation type="submission" date="2020-02" db="EMBL/GenBank/DDBJ databases">
        <title>Draft genome sequence of Haematococcus lacustris strain NIES-144.</title>
        <authorList>
            <person name="Morimoto D."/>
            <person name="Nakagawa S."/>
            <person name="Yoshida T."/>
            <person name="Sawayama S."/>
        </authorList>
    </citation>
    <scope>NUCLEOTIDE SEQUENCE [LARGE SCALE GENOMIC DNA]</scope>
    <source>
        <strain evidence="3 4">NIES-144</strain>
    </source>
</reference>
<dbReference type="Gene3D" id="3.10.490.20">
    <property type="match status" value="1"/>
</dbReference>
<gene>
    <name evidence="3" type="ORF">HaLaN_14198</name>
</gene>
<dbReference type="PANTHER" id="PTHR46961:SF8">
    <property type="entry name" value="DYNEIN AXONEMAL HEAVY CHAIN 7"/>
    <property type="match status" value="1"/>
</dbReference>
<dbReference type="GO" id="GO:0045505">
    <property type="term" value="F:dynein intermediate chain binding"/>
    <property type="evidence" value="ECO:0007669"/>
    <property type="project" value="InterPro"/>
</dbReference>
<proteinExistence type="predicted"/>
<dbReference type="GO" id="GO:0051959">
    <property type="term" value="F:dynein light intermediate chain binding"/>
    <property type="evidence" value="ECO:0007669"/>
    <property type="project" value="InterPro"/>
</dbReference>
<protein>
    <recommendedName>
        <fullName evidence="2">Dynein heavy chain C-terminal domain-containing protein</fullName>
    </recommendedName>
</protein>
<dbReference type="FunFam" id="3.10.490.20:FF:000009">
    <property type="entry name" value="Dynein heavy chain 4"/>
    <property type="match status" value="1"/>
</dbReference>
<dbReference type="EMBL" id="BLLF01001164">
    <property type="protein sequence ID" value="GFH17538.1"/>
    <property type="molecule type" value="Genomic_DNA"/>
</dbReference>
<feature type="non-terminal residue" evidence="3">
    <location>
        <position position="150"/>
    </location>
</feature>
<feature type="transmembrane region" description="Helical" evidence="1">
    <location>
        <begin position="15"/>
        <end position="33"/>
    </location>
</feature>
<keyword evidence="1" id="KW-0812">Transmembrane</keyword>
<sequence length="150" mass="16821">RLKMLSDWHEQGPPTLFWLPGFFFVQSFLTAGLQNYARRHTIPIDMVGYDFQMMPGAGGDATAGPKGSAEGLVVEGLFLEGAAWDPRLGALCESQPKVLFTPAPRMWLRPKPVDQFVEFKHYNCPVYRTAERRGVLATTGHSTNFVMFVK</sequence>
<evidence type="ECO:0000313" key="4">
    <source>
        <dbReference type="Proteomes" id="UP000485058"/>
    </source>
</evidence>
<name>A0A699ZF76_HAELA</name>
<evidence type="ECO:0000259" key="2">
    <source>
        <dbReference type="Pfam" id="PF18199"/>
    </source>
</evidence>
<keyword evidence="1" id="KW-1133">Transmembrane helix</keyword>
<dbReference type="Proteomes" id="UP000485058">
    <property type="component" value="Unassembled WGS sequence"/>
</dbReference>
<feature type="domain" description="Dynein heavy chain C-terminal" evidence="2">
    <location>
        <begin position="1"/>
        <end position="149"/>
    </location>
</feature>
<dbReference type="GO" id="GO:0030286">
    <property type="term" value="C:dynein complex"/>
    <property type="evidence" value="ECO:0007669"/>
    <property type="project" value="InterPro"/>
</dbReference>
<evidence type="ECO:0000256" key="1">
    <source>
        <dbReference type="SAM" id="Phobius"/>
    </source>
</evidence>
<dbReference type="PANTHER" id="PTHR46961">
    <property type="entry name" value="DYNEIN HEAVY CHAIN 1, AXONEMAL-LIKE PROTEIN"/>
    <property type="match status" value="1"/>
</dbReference>
<dbReference type="Pfam" id="PF18199">
    <property type="entry name" value="Dynein_C"/>
    <property type="match status" value="1"/>
</dbReference>